<keyword evidence="7 9" id="KW-0472">Membrane</keyword>
<feature type="transmembrane region" description="Helical" evidence="9">
    <location>
        <begin position="73"/>
        <end position="97"/>
    </location>
</feature>
<keyword evidence="6 9" id="KW-1133">Transmembrane helix</keyword>
<protein>
    <submittedName>
        <fullName evidence="11">Na+/H+ antiporter NhaC</fullName>
    </submittedName>
</protein>
<feature type="transmembrane region" description="Helical" evidence="9">
    <location>
        <begin position="241"/>
        <end position="260"/>
    </location>
</feature>
<name>A0A191YW86_9PSED</name>
<evidence type="ECO:0000256" key="4">
    <source>
        <dbReference type="ARBA" id="ARBA00022475"/>
    </source>
</evidence>
<dbReference type="PANTHER" id="PTHR33451">
    <property type="entry name" value="MALATE-2H(+)/NA(+)-LACTATE ANTIPORTER"/>
    <property type="match status" value="1"/>
</dbReference>
<keyword evidence="12" id="KW-1185">Reference proteome</keyword>
<organism evidence="11 12">
    <name type="scientific">Pseudomonas silesiensis</name>
    <dbReference type="NCBI Taxonomy" id="1853130"/>
    <lineage>
        <taxon>Bacteria</taxon>
        <taxon>Pseudomonadati</taxon>
        <taxon>Pseudomonadota</taxon>
        <taxon>Gammaproteobacteria</taxon>
        <taxon>Pseudomonadales</taxon>
        <taxon>Pseudomonadaceae</taxon>
        <taxon>Pseudomonas</taxon>
    </lineage>
</organism>
<evidence type="ECO:0000256" key="3">
    <source>
        <dbReference type="ARBA" id="ARBA00022449"/>
    </source>
</evidence>
<dbReference type="InterPro" id="IPR018461">
    <property type="entry name" value="Na/H_Antiport_NhaC-like_C"/>
</dbReference>
<feature type="transmembrane region" description="Helical" evidence="9">
    <location>
        <begin position="357"/>
        <end position="378"/>
    </location>
</feature>
<evidence type="ECO:0000259" key="10">
    <source>
        <dbReference type="Pfam" id="PF03553"/>
    </source>
</evidence>
<dbReference type="GO" id="GO:0005886">
    <property type="term" value="C:plasma membrane"/>
    <property type="evidence" value="ECO:0007669"/>
    <property type="project" value="UniProtKB-SubCell"/>
</dbReference>
<reference evidence="11 12" key="1">
    <citation type="journal article" date="2018" name="Syst. Appl. Microbiol.">
        <title>Pseudomonas silesiensis sp. nov. strain A3T isolated from a biological pesticide sewage treatment plant and analysis of the complete genome sequence.</title>
        <authorList>
            <person name="Kaminski M.A."/>
            <person name="Furmanczyk E.M."/>
            <person name="Sobczak A."/>
            <person name="Dziembowski A."/>
            <person name="Lipinski L."/>
        </authorList>
    </citation>
    <scope>NUCLEOTIDE SEQUENCE [LARGE SCALE GENOMIC DNA]</scope>
    <source>
        <strain evidence="11 12">A3</strain>
    </source>
</reference>
<evidence type="ECO:0000256" key="9">
    <source>
        <dbReference type="SAM" id="Phobius"/>
    </source>
</evidence>
<dbReference type="Proteomes" id="UP000078354">
    <property type="component" value="Chromosome"/>
</dbReference>
<dbReference type="KEGG" id="psil:PMA3_19185"/>
<feature type="transmembrane region" description="Helical" evidence="9">
    <location>
        <begin position="436"/>
        <end position="457"/>
    </location>
</feature>
<dbReference type="InterPro" id="IPR004770">
    <property type="entry name" value="Na/H_antiport_NhaC"/>
</dbReference>
<feature type="transmembrane region" description="Helical" evidence="9">
    <location>
        <begin position="15"/>
        <end position="36"/>
    </location>
</feature>
<feature type="transmembrane region" description="Helical" evidence="9">
    <location>
        <begin position="319"/>
        <end position="345"/>
    </location>
</feature>
<evidence type="ECO:0000256" key="1">
    <source>
        <dbReference type="ARBA" id="ARBA00004651"/>
    </source>
</evidence>
<dbReference type="NCBIfam" id="TIGR00931">
    <property type="entry name" value="antiport_nhaC"/>
    <property type="match status" value="1"/>
</dbReference>
<evidence type="ECO:0000256" key="6">
    <source>
        <dbReference type="ARBA" id="ARBA00022989"/>
    </source>
</evidence>
<evidence type="ECO:0000256" key="5">
    <source>
        <dbReference type="ARBA" id="ARBA00022692"/>
    </source>
</evidence>
<proteinExistence type="inferred from homology"/>
<evidence type="ECO:0000313" key="12">
    <source>
        <dbReference type="Proteomes" id="UP000078354"/>
    </source>
</evidence>
<dbReference type="PANTHER" id="PTHR33451:SF3">
    <property type="entry name" value="MALATE-2H(+)_NA(+)-LACTATE ANTIPORTER"/>
    <property type="match status" value="1"/>
</dbReference>
<dbReference type="InterPro" id="IPR052180">
    <property type="entry name" value="NhaC_Na-H+_Antiporter"/>
</dbReference>
<dbReference type="AlphaFoldDB" id="A0A191YW86"/>
<keyword evidence="3" id="KW-0050">Antiport</keyword>
<comment type="subcellular location">
    <subcellularLocation>
        <location evidence="1">Cell membrane</location>
        <topology evidence="1">Multi-pass membrane protein</topology>
    </subcellularLocation>
</comment>
<feature type="transmembrane region" description="Helical" evidence="9">
    <location>
        <begin position="203"/>
        <end position="221"/>
    </location>
</feature>
<evidence type="ECO:0000256" key="8">
    <source>
        <dbReference type="ARBA" id="ARBA00038435"/>
    </source>
</evidence>
<keyword evidence="2" id="KW-0813">Transport</keyword>
<comment type="similarity">
    <text evidence="8">Belongs to the NhaC Na(+)/H(+) (TC 2.A.35) antiporter family.</text>
</comment>
<evidence type="ECO:0000256" key="2">
    <source>
        <dbReference type="ARBA" id="ARBA00022448"/>
    </source>
</evidence>
<dbReference type="STRING" id="1853130.PMA3_19185"/>
<dbReference type="EMBL" id="CP014870">
    <property type="protein sequence ID" value="ANJ57150.1"/>
    <property type="molecule type" value="Genomic_DNA"/>
</dbReference>
<evidence type="ECO:0000313" key="11">
    <source>
        <dbReference type="EMBL" id="ANJ57150.1"/>
    </source>
</evidence>
<gene>
    <name evidence="11" type="ORF">PMA3_19185</name>
</gene>
<dbReference type="Pfam" id="PF03553">
    <property type="entry name" value="Na_H_antiporter"/>
    <property type="match status" value="1"/>
</dbReference>
<feature type="domain" description="Na+/H+ antiporter NhaC-like C-terminal" evidence="10">
    <location>
        <begin position="166"/>
        <end position="458"/>
    </location>
</feature>
<keyword evidence="5 9" id="KW-0812">Transmembrane</keyword>
<feature type="transmembrane region" description="Helical" evidence="9">
    <location>
        <begin position="103"/>
        <end position="127"/>
    </location>
</feature>
<feature type="transmembrane region" description="Helical" evidence="9">
    <location>
        <begin position="42"/>
        <end position="61"/>
    </location>
</feature>
<dbReference type="GO" id="GO:0015297">
    <property type="term" value="F:antiporter activity"/>
    <property type="evidence" value="ECO:0007669"/>
    <property type="project" value="UniProtKB-KW"/>
</dbReference>
<keyword evidence="4" id="KW-1003">Cell membrane</keyword>
<evidence type="ECO:0000256" key="7">
    <source>
        <dbReference type="ARBA" id="ARBA00023136"/>
    </source>
</evidence>
<accession>A0A191YW86</accession>
<sequence length="489" mass="51889">MTLDTQKVTKANAPFWMAIAPLLATTVILMVQFFVFNDFTPHIPLAIGILLCGLFARFNGMRWNDLESSMLKVVSVGIPAIFILMSVGMLISALIAAGTVPTLIYYGFGYLSAGSFLVVTCLISSVISLATGTSWGTVGTVGLALMGVGEGLGVPAYMTGGALVSGAFFGDKMSPLSETTNLTPAVCGTDLWSHIRGMMATTIPAMLIALGLYAWLGSGYSNAEIDTVGVDTIRGALENKYQLGLVTMIAPLVIIVFAFFRAPALPTMFVGVSLACAVAVFQQGYEVKQLFKILQDGYVSTTGIDAVDKLLSKGGLMSMTWVITLTLLALGFVGAIEACGALKTLSRQLDKVIKGRFTLVLASHSSVLAVATLIGDVYTSLVLPSRLLKDKYAAMGYKPTVLSRSVEDCGTLCSPLIPWNMGGAFVSTTIGVPTVLYAPFAFACWLSPMIGLLWALLGKFMPRTDDVPVDHPAIKPDAYKNPIPEPLVL</sequence>